<keyword evidence="2" id="KW-1185">Reference proteome</keyword>
<organism evidence="1 2">
    <name type="scientific">Deinococcus seoulensis</name>
    <dbReference type="NCBI Taxonomy" id="1837379"/>
    <lineage>
        <taxon>Bacteria</taxon>
        <taxon>Thermotogati</taxon>
        <taxon>Deinococcota</taxon>
        <taxon>Deinococci</taxon>
        <taxon>Deinococcales</taxon>
        <taxon>Deinococcaceae</taxon>
        <taxon>Deinococcus</taxon>
    </lineage>
</organism>
<protein>
    <recommendedName>
        <fullName evidence="3">DUF4815 domain-containing protein</fullName>
    </recommendedName>
</protein>
<comment type="caution">
    <text evidence="1">The sequence shown here is derived from an EMBL/GenBank/DDBJ whole genome shotgun (WGS) entry which is preliminary data.</text>
</comment>
<sequence length="552" mass="58495">MTVKATCTQDQPTGIVGGFTWNSTRLLDGVTATLRARAPTLGVRNRDLIRLSLGGQPIFYGPVVECPHPRDPNFGDVKLVGASDLLTRRVIGNEIFENVDVAVIVRALVQQYRHPAITYDESLIPLTGRTLTKFSMPFRKLGQALDTLGKTLDTERGVPFGVLPDGRFFFATPEPPTLALSVNDVQSLGLLTVSGDDAITEMTLIALSRASGTNPNRVAVYPPGYLAGTIIAYAFGRGGFSAYGLPYQPGTYTLKATSPGFEDYGLQGAAIVPDGADVLTRTLPLSDLTSSGFTGVANATDGSGTTYAANDGAARAPYLQFRVPVGADADPVVGMRAVYSLDMSGLDASSFYGEITLQYAFTDPTGATTYQAEATFDYHLDDTGGAVREVTSVRPLPAEFLTSLRTEPWAADTPTPYAATLNFGFNTFDGQPTVPAGRLKLYALEFIGLDRAKTSTIAQSSLRPPAQEPTEFKVTALPTALSSVTLTGHPGGDLVGDVAEIAGEHTAAGLTRLTIKLQQPGASEAARLVRLITQEAAAGAQTDLRGYIERNP</sequence>
<evidence type="ECO:0000313" key="2">
    <source>
        <dbReference type="Proteomes" id="UP000634308"/>
    </source>
</evidence>
<reference evidence="2" key="1">
    <citation type="journal article" date="2019" name="Int. J. Syst. Evol. Microbiol.">
        <title>The Global Catalogue of Microorganisms (GCM) 10K type strain sequencing project: providing services to taxonomists for standard genome sequencing and annotation.</title>
        <authorList>
            <consortium name="The Broad Institute Genomics Platform"/>
            <consortium name="The Broad Institute Genome Sequencing Center for Infectious Disease"/>
            <person name="Wu L."/>
            <person name="Ma J."/>
        </authorList>
    </citation>
    <scope>NUCLEOTIDE SEQUENCE [LARGE SCALE GENOMIC DNA]</scope>
    <source>
        <strain evidence="2">JCM 31404</strain>
    </source>
</reference>
<gene>
    <name evidence="1" type="ORF">GCM10008959_26440</name>
</gene>
<proteinExistence type="predicted"/>
<evidence type="ECO:0008006" key="3">
    <source>
        <dbReference type="Google" id="ProtNLM"/>
    </source>
</evidence>
<dbReference type="RefSeq" id="WP_189065465.1">
    <property type="nucleotide sequence ID" value="NZ_BMQM01000017.1"/>
</dbReference>
<dbReference type="PROSITE" id="PS50096">
    <property type="entry name" value="IQ"/>
    <property type="match status" value="1"/>
</dbReference>
<dbReference type="Proteomes" id="UP000634308">
    <property type="component" value="Unassembled WGS sequence"/>
</dbReference>
<accession>A0ABQ2RSK3</accession>
<dbReference type="EMBL" id="BMQM01000017">
    <property type="protein sequence ID" value="GGR63047.1"/>
    <property type="molecule type" value="Genomic_DNA"/>
</dbReference>
<evidence type="ECO:0000313" key="1">
    <source>
        <dbReference type="EMBL" id="GGR63047.1"/>
    </source>
</evidence>
<name>A0ABQ2RSK3_9DEIO</name>